<evidence type="ECO:0000313" key="2">
    <source>
        <dbReference type="EMBL" id="MDT0417733.1"/>
    </source>
</evidence>
<comment type="caution">
    <text evidence="2">The sequence shown here is derived from an EMBL/GenBank/DDBJ whole genome shotgun (WGS) entry which is preliminary data.</text>
</comment>
<sequence>MPRLTPLTLPPGTLSGHPQPVLPVAGTEAVLRPWQEGDAEAVRAAYDDPAIQYWHARRADAAAEAAEWIAEWRDAWHTESRAEWAIASGGTLLGRCGLHRIEALDGEGEVAYWTVPAARGKGLAPRAVRTLTDWAFASGFARLVLQHSTGNTASCRVATKAGYPLEATRSAAARHTDGWHDMHAHVSLNPRTERVG</sequence>
<dbReference type="CDD" id="cd04301">
    <property type="entry name" value="NAT_SF"/>
    <property type="match status" value="1"/>
</dbReference>
<accession>A0ABD5EAR8</accession>
<dbReference type="Gene3D" id="3.40.630.30">
    <property type="match status" value="1"/>
</dbReference>
<feature type="domain" description="N-acetyltransferase" evidence="1">
    <location>
        <begin position="29"/>
        <end position="193"/>
    </location>
</feature>
<dbReference type="PROSITE" id="PS51186">
    <property type="entry name" value="GNAT"/>
    <property type="match status" value="1"/>
</dbReference>
<protein>
    <submittedName>
        <fullName evidence="2">GNAT family N-acetyltransferase</fullName>
    </submittedName>
</protein>
<dbReference type="AlphaFoldDB" id="A0ABD5EAR8"/>
<dbReference type="Pfam" id="PF13302">
    <property type="entry name" value="Acetyltransf_3"/>
    <property type="match status" value="1"/>
</dbReference>
<reference evidence="3" key="1">
    <citation type="submission" date="2023-07" db="EMBL/GenBank/DDBJ databases">
        <title>30 novel species of actinomycetes from the DSMZ collection.</title>
        <authorList>
            <person name="Nouioui I."/>
        </authorList>
    </citation>
    <scope>NUCLEOTIDE SEQUENCE [LARGE SCALE GENOMIC DNA]</scope>
    <source>
        <strain evidence="3">DSM 41982</strain>
    </source>
</reference>
<dbReference type="InterPro" id="IPR051908">
    <property type="entry name" value="Ribosomal_N-acetyltransferase"/>
</dbReference>
<proteinExistence type="predicted"/>
<dbReference type="InterPro" id="IPR000182">
    <property type="entry name" value="GNAT_dom"/>
</dbReference>
<evidence type="ECO:0000259" key="1">
    <source>
        <dbReference type="PROSITE" id="PS51186"/>
    </source>
</evidence>
<dbReference type="PANTHER" id="PTHR43441">
    <property type="entry name" value="RIBOSOMAL-PROTEIN-SERINE ACETYLTRANSFERASE"/>
    <property type="match status" value="1"/>
</dbReference>
<gene>
    <name evidence="2" type="ORF">RM574_19815</name>
</gene>
<evidence type="ECO:0000313" key="3">
    <source>
        <dbReference type="Proteomes" id="UP001183607"/>
    </source>
</evidence>
<dbReference type="PANTHER" id="PTHR43441:SF10">
    <property type="entry name" value="ACETYLTRANSFERASE"/>
    <property type="match status" value="1"/>
</dbReference>
<dbReference type="SUPFAM" id="SSF55729">
    <property type="entry name" value="Acyl-CoA N-acyltransferases (Nat)"/>
    <property type="match status" value="1"/>
</dbReference>
<dbReference type="RefSeq" id="WP_311677321.1">
    <property type="nucleotide sequence ID" value="NZ_JAVRER010000032.1"/>
</dbReference>
<name>A0ABD5EAR8_9ACTN</name>
<dbReference type="InterPro" id="IPR016181">
    <property type="entry name" value="Acyl_CoA_acyltransferase"/>
</dbReference>
<dbReference type="Proteomes" id="UP001183607">
    <property type="component" value="Unassembled WGS sequence"/>
</dbReference>
<dbReference type="EMBL" id="JAVRER010000032">
    <property type="protein sequence ID" value="MDT0417733.1"/>
    <property type="molecule type" value="Genomic_DNA"/>
</dbReference>
<organism evidence="2 3">
    <name type="scientific">Streptomyces evansiae</name>
    <dbReference type="NCBI Taxonomy" id="3075535"/>
    <lineage>
        <taxon>Bacteria</taxon>
        <taxon>Bacillati</taxon>
        <taxon>Actinomycetota</taxon>
        <taxon>Actinomycetes</taxon>
        <taxon>Kitasatosporales</taxon>
        <taxon>Streptomycetaceae</taxon>
        <taxon>Streptomyces</taxon>
    </lineage>
</organism>